<dbReference type="InterPro" id="IPR027443">
    <property type="entry name" value="IPNS-like_sf"/>
</dbReference>
<dbReference type="Pfam" id="PF05118">
    <property type="entry name" value="Asp_Arg_Hydrox"/>
    <property type="match status" value="1"/>
</dbReference>
<keyword evidence="3" id="KW-1185">Reference proteome</keyword>
<dbReference type="EMBL" id="VFIA01000041">
    <property type="protein sequence ID" value="MBC3794274.1"/>
    <property type="molecule type" value="Genomic_DNA"/>
</dbReference>
<dbReference type="SUPFAM" id="SSF51197">
    <property type="entry name" value="Clavaminate synthase-like"/>
    <property type="match status" value="1"/>
</dbReference>
<evidence type="ECO:0000313" key="3">
    <source>
        <dbReference type="Proteomes" id="UP000700732"/>
    </source>
</evidence>
<comment type="caution">
    <text evidence="2">The sequence shown here is derived from an EMBL/GenBank/DDBJ whole genome shotgun (WGS) entry which is preliminary data.</text>
</comment>
<evidence type="ECO:0000259" key="1">
    <source>
        <dbReference type="Pfam" id="PF05118"/>
    </source>
</evidence>
<dbReference type="RefSeq" id="WP_186740589.1">
    <property type="nucleotide sequence ID" value="NZ_VFIA01000041.1"/>
</dbReference>
<organism evidence="2 3">
    <name type="scientific">Spirosoma utsteinense</name>
    <dbReference type="NCBI Taxonomy" id="2585773"/>
    <lineage>
        <taxon>Bacteria</taxon>
        <taxon>Pseudomonadati</taxon>
        <taxon>Bacteroidota</taxon>
        <taxon>Cytophagia</taxon>
        <taxon>Cytophagales</taxon>
        <taxon>Cytophagaceae</taxon>
        <taxon>Spirosoma</taxon>
    </lineage>
</organism>
<dbReference type="InterPro" id="IPR007803">
    <property type="entry name" value="Asp/Arg/Pro-Hydrxlase"/>
</dbReference>
<reference evidence="2 3" key="1">
    <citation type="submission" date="2019-06" db="EMBL/GenBank/DDBJ databases">
        <title>Spirosoma utsteinense sp. nov. isolated from Antarctic ice-free soils.</title>
        <authorList>
            <person name="Tahon G."/>
        </authorList>
    </citation>
    <scope>NUCLEOTIDE SEQUENCE [LARGE SCALE GENOMIC DNA]</scope>
    <source>
        <strain evidence="2 3">LMG 31447</strain>
    </source>
</reference>
<accession>A0ABR6WCL5</accession>
<feature type="domain" description="Aspartyl/asparaginy/proline hydroxylase" evidence="1">
    <location>
        <begin position="35"/>
        <end position="174"/>
    </location>
</feature>
<protein>
    <recommendedName>
        <fullName evidence="1">Aspartyl/asparaginy/proline hydroxylase domain-containing protein</fullName>
    </recommendedName>
</protein>
<dbReference type="Proteomes" id="UP000700732">
    <property type="component" value="Unassembled WGS sequence"/>
</dbReference>
<evidence type="ECO:0000313" key="2">
    <source>
        <dbReference type="EMBL" id="MBC3794274.1"/>
    </source>
</evidence>
<sequence length="233" mass="26914">MDNRFFKLPFYFDEAALTQDLALSRALNWRQHFNQRDYAGDWSSLALRSASGREDDIYAHPIQYDYADTALLAKCKYFRQVCDQFQCEKESIRLLALAPGSVINEHTDLHTGYPYGLFRLHIPIQTAEAVRFRVAGVDLPMRAGECWYANFHLPHSVRNEGAIERVHLVIDCRRNAWSDALFGQVGYDFGEEARVLDYSRQTKRQMIAELSRTDTETSRQLVAQLRQELGEGN</sequence>
<name>A0ABR6WCL5_9BACT</name>
<dbReference type="Gene3D" id="2.60.120.330">
    <property type="entry name" value="B-lactam Antibiotic, Isopenicillin N Synthase, Chain"/>
    <property type="match status" value="1"/>
</dbReference>
<gene>
    <name evidence="2" type="ORF">FH603_4801</name>
</gene>
<proteinExistence type="predicted"/>